<dbReference type="PANTHER" id="PTHR43706:SF47">
    <property type="entry name" value="EXTERNAL NADH-UBIQUINONE OXIDOREDUCTASE 1, MITOCHONDRIAL-RELATED"/>
    <property type="match status" value="1"/>
</dbReference>
<reference evidence="12" key="1">
    <citation type="submission" date="2022-05" db="EMBL/GenBank/DDBJ databases">
        <authorList>
            <person name="Sun X."/>
        </authorList>
    </citation>
    <scope>NUCLEOTIDE SEQUENCE</scope>
    <source>
        <strain evidence="12">Ai-910</strain>
    </source>
</reference>
<dbReference type="Proteomes" id="UP001056426">
    <property type="component" value="Chromosome"/>
</dbReference>
<protein>
    <recommendedName>
        <fullName evidence="2">NADH:ubiquinone reductase (non-electrogenic)</fullName>
        <ecNumber evidence="2">1.6.5.9</ecNumber>
    </recommendedName>
</protein>
<evidence type="ECO:0000256" key="6">
    <source>
        <dbReference type="ARBA" id="ARBA00023002"/>
    </source>
</evidence>
<dbReference type="Gene3D" id="3.50.50.100">
    <property type="match status" value="1"/>
</dbReference>
<keyword evidence="3" id="KW-0285">Flavoprotein</keyword>
<keyword evidence="13" id="KW-1185">Reference proteome</keyword>
<evidence type="ECO:0000256" key="9">
    <source>
        <dbReference type="SAM" id="Phobius"/>
    </source>
</evidence>
<dbReference type="InterPro" id="IPR045024">
    <property type="entry name" value="NDH-2"/>
</dbReference>
<feature type="transmembrane region" description="Helical" evidence="9">
    <location>
        <begin position="372"/>
        <end position="389"/>
    </location>
</feature>
<sequence length="434" mass="49144">MTPNRKPRVVVIGGGFAGIQFVRQLDKRNFDVLLIDKVNHHQFQPLFYQVATSQIEPASISFPLRNIFHGNMSVQIRLTVVDRIDTEQKKVHTGIGSFAYDYLVIAAGCKTNFFGNNNIAKHVFTLKSSVDAIHIRNHILMTFERTITAPADQKAFYQTLVIVGAGPTGVELAGAFAEIRKNVLPKDYPRIDFSKFTIYLVEGSAHTLNNMSAASREASRRYLEKMGVKLLTSTFVKDYDGRTLQLSNGTSLEAKTVIWAAGVTGNKIEGLPREAEGPGNRIRVDRYNKVVGLEDVFAVGDIAYMETPKYPKGHPQVANVAINQARNLALNFTRRLKGRSLKEYEYKDLGSMATIGRNKAVVDFPFFRFKGFFAWVVWMFLHLMLILSVRNRLVIFINWAWLYLTKNTSLRLILMPEDKLREENATLQQQHGHD</sequence>
<keyword evidence="5" id="KW-0809">Transit peptide</keyword>
<evidence type="ECO:0000256" key="1">
    <source>
        <dbReference type="ARBA" id="ARBA00005272"/>
    </source>
</evidence>
<comment type="similarity">
    <text evidence="1">Belongs to the NADH dehydrogenase family.</text>
</comment>
<keyword evidence="9" id="KW-1133">Transmembrane helix</keyword>
<dbReference type="PANTHER" id="PTHR43706">
    <property type="entry name" value="NADH DEHYDROGENASE"/>
    <property type="match status" value="1"/>
</dbReference>
<evidence type="ECO:0000259" key="10">
    <source>
        <dbReference type="Pfam" id="PF07992"/>
    </source>
</evidence>
<dbReference type="PRINTS" id="PR00411">
    <property type="entry name" value="PNDRDTASEI"/>
</dbReference>
<accession>A0A9J6ZPB3</accession>
<evidence type="ECO:0000256" key="4">
    <source>
        <dbReference type="ARBA" id="ARBA00022827"/>
    </source>
</evidence>
<dbReference type="InterPro" id="IPR023753">
    <property type="entry name" value="FAD/NAD-binding_dom"/>
</dbReference>
<dbReference type="InterPro" id="IPR036188">
    <property type="entry name" value="FAD/NAD-bd_sf"/>
</dbReference>
<dbReference type="InterPro" id="IPR054585">
    <property type="entry name" value="NDH2-like_C"/>
</dbReference>
<evidence type="ECO:0000256" key="5">
    <source>
        <dbReference type="ARBA" id="ARBA00022946"/>
    </source>
</evidence>
<dbReference type="PRINTS" id="PR00368">
    <property type="entry name" value="FADPNR"/>
</dbReference>
<evidence type="ECO:0000313" key="13">
    <source>
        <dbReference type="Proteomes" id="UP001056426"/>
    </source>
</evidence>
<dbReference type="GO" id="GO:0050136">
    <property type="term" value="F:NADH dehydrogenase (quinone) (non-electrogenic) activity"/>
    <property type="evidence" value="ECO:0007669"/>
    <property type="project" value="UniProtKB-EC"/>
</dbReference>
<feature type="domain" description="FAD/NAD(P)-binding" evidence="10">
    <location>
        <begin position="8"/>
        <end position="325"/>
    </location>
</feature>
<evidence type="ECO:0000259" key="11">
    <source>
        <dbReference type="Pfam" id="PF22366"/>
    </source>
</evidence>
<dbReference type="Pfam" id="PF07992">
    <property type="entry name" value="Pyr_redox_2"/>
    <property type="match status" value="1"/>
</dbReference>
<evidence type="ECO:0000313" key="12">
    <source>
        <dbReference type="EMBL" id="URW79533.1"/>
    </source>
</evidence>
<keyword evidence="6" id="KW-0560">Oxidoreductase</keyword>
<dbReference type="SUPFAM" id="SSF51905">
    <property type="entry name" value="FAD/NAD(P)-binding domain"/>
    <property type="match status" value="1"/>
</dbReference>
<dbReference type="RefSeq" id="WP_250723489.1">
    <property type="nucleotide sequence ID" value="NZ_CP098400.1"/>
</dbReference>
<evidence type="ECO:0000256" key="7">
    <source>
        <dbReference type="ARBA" id="ARBA00023027"/>
    </source>
</evidence>
<evidence type="ECO:0000256" key="3">
    <source>
        <dbReference type="ARBA" id="ARBA00022630"/>
    </source>
</evidence>
<reference evidence="12" key="2">
    <citation type="submission" date="2022-06" db="EMBL/GenBank/DDBJ databases">
        <title>Xiashengella guii gen. nov. sp. nov., a bacterium isolated form anaerobic digestion tank.</title>
        <authorList>
            <person name="Huang H."/>
        </authorList>
    </citation>
    <scope>NUCLEOTIDE SEQUENCE</scope>
    <source>
        <strain evidence="12">Ai-910</strain>
    </source>
</reference>
<proteinExistence type="inferred from homology"/>
<feature type="domain" description="External alternative NADH-ubiquinone oxidoreductase-like C-terminal" evidence="11">
    <location>
        <begin position="349"/>
        <end position="402"/>
    </location>
</feature>
<keyword evidence="9" id="KW-0812">Transmembrane</keyword>
<organism evidence="12 13">
    <name type="scientific">Xiashengella succiniciproducens</name>
    <dbReference type="NCBI Taxonomy" id="2949635"/>
    <lineage>
        <taxon>Bacteria</taxon>
        <taxon>Pseudomonadati</taxon>
        <taxon>Bacteroidota</taxon>
        <taxon>Bacteroidia</taxon>
        <taxon>Marinilabiliales</taxon>
        <taxon>Marinilabiliaceae</taxon>
        <taxon>Xiashengella</taxon>
    </lineage>
</organism>
<gene>
    <name evidence="12" type="ORF">M9189_11785</name>
</gene>
<evidence type="ECO:0000256" key="2">
    <source>
        <dbReference type="ARBA" id="ARBA00012637"/>
    </source>
</evidence>
<keyword evidence="7" id="KW-0520">NAD</keyword>
<dbReference type="KEGG" id="alkq:M9189_11785"/>
<dbReference type="EMBL" id="CP098400">
    <property type="protein sequence ID" value="URW79533.1"/>
    <property type="molecule type" value="Genomic_DNA"/>
</dbReference>
<dbReference type="AlphaFoldDB" id="A0A9J6ZPB3"/>
<keyword evidence="4" id="KW-0274">FAD</keyword>
<keyword evidence="9" id="KW-0472">Membrane</keyword>
<dbReference type="Pfam" id="PF22366">
    <property type="entry name" value="NDH2_C"/>
    <property type="match status" value="1"/>
</dbReference>
<evidence type="ECO:0000256" key="8">
    <source>
        <dbReference type="ARBA" id="ARBA00047599"/>
    </source>
</evidence>
<name>A0A9J6ZPB3_9BACT</name>
<dbReference type="EC" id="1.6.5.9" evidence="2"/>
<comment type="catalytic activity">
    <reaction evidence="8">
        <text>a quinone + NADH + H(+) = a quinol + NAD(+)</text>
        <dbReference type="Rhea" id="RHEA:46160"/>
        <dbReference type="ChEBI" id="CHEBI:15378"/>
        <dbReference type="ChEBI" id="CHEBI:24646"/>
        <dbReference type="ChEBI" id="CHEBI:57540"/>
        <dbReference type="ChEBI" id="CHEBI:57945"/>
        <dbReference type="ChEBI" id="CHEBI:132124"/>
        <dbReference type="EC" id="1.6.5.9"/>
    </reaction>
</comment>